<dbReference type="AlphaFoldDB" id="A0AAD4TI49"/>
<protein>
    <submittedName>
        <fullName evidence="1">Uncharacterized protein</fullName>
    </submittedName>
</protein>
<gene>
    <name evidence="1" type="ORF">MKW98_006116</name>
</gene>
<sequence length="58" mass="6893">MWQRILEAYKNNVSDYDNRGWNSLKCHWKPIQQSVSRFHGFYEGIERAPPSGNQTHDV</sequence>
<evidence type="ECO:0000313" key="2">
    <source>
        <dbReference type="Proteomes" id="UP001202328"/>
    </source>
</evidence>
<name>A0AAD4TI49_9MAGN</name>
<reference evidence="1" key="1">
    <citation type="submission" date="2022-04" db="EMBL/GenBank/DDBJ databases">
        <title>A functionally conserved STORR gene fusion in Papaver species that diverged 16.8 million years ago.</title>
        <authorList>
            <person name="Catania T."/>
        </authorList>
    </citation>
    <scope>NUCLEOTIDE SEQUENCE</scope>
    <source>
        <strain evidence="1">S-188037</strain>
    </source>
</reference>
<feature type="non-terminal residue" evidence="1">
    <location>
        <position position="58"/>
    </location>
</feature>
<organism evidence="1 2">
    <name type="scientific">Papaver atlanticum</name>
    <dbReference type="NCBI Taxonomy" id="357466"/>
    <lineage>
        <taxon>Eukaryota</taxon>
        <taxon>Viridiplantae</taxon>
        <taxon>Streptophyta</taxon>
        <taxon>Embryophyta</taxon>
        <taxon>Tracheophyta</taxon>
        <taxon>Spermatophyta</taxon>
        <taxon>Magnoliopsida</taxon>
        <taxon>Ranunculales</taxon>
        <taxon>Papaveraceae</taxon>
        <taxon>Papaveroideae</taxon>
        <taxon>Papaver</taxon>
    </lineage>
</organism>
<accession>A0AAD4TI49</accession>
<dbReference type="Proteomes" id="UP001202328">
    <property type="component" value="Unassembled WGS sequence"/>
</dbReference>
<proteinExistence type="predicted"/>
<keyword evidence="2" id="KW-1185">Reference proteome</keyword>
<evidence type="ECO:0000313" key="1">
    <source>
        <dbReference type="EMBL" id="KAI3955756.1"/>
    </source>
</evidence>
<dbReference type="EMBL" id="JAJJMB010001716">
    <property type="protein sequence ID" value="KAI3955756.1"/>
    <property type="molecule type" value="Genomic_DNA"/>
</dbReference>
<comment type="caution">
    <text evidence="1">The sequence shown here is derived from an EMBL/GenBank/DDBJ whole genome shotgun (WGS) entry which is preliminary data.</text>
</comment>